<dbReference type="RefSeq" id="XP_019804166.1">
    <property type="nucleotide sequence ID" value="XM_019948607.2"/>
</dbReference>
<evidence type="ECO:0000256" key="1">
    <source>
        <dbReference type="SAM" id="MobiDB-lite"/>
    </source>
</evidence>
<feature type="compositionally biased region" description="Pro residues" evidence="1">
    <location>
        <begin position="1"/>
        <end position="10"/>
    </location>
</feature>
<accession>A0A2U4CFE8</accession>
<proteinExistence type="predicted"/>
<evidence type="ECO:0000313" key="2">
    <source>
        <dbReference type="Proteomes" id="UP000245320"/>
    </source>
</evidence>
<feature type="compositionally biased region" description="Pro residues" evidence="1">
    <location>
        <begin position="101"/>
        <end position="110"/>
    </location>
</feature>
<dbReference type="OrthoDB" id="6081310at2759"/>
<feature type="region of interest" description="Disordered" evidence="1">
    <location>
        <begin position="1"/>
        <end position="142"/>
    </location>
</feature>
<name>A0A2U4CFE8_TURTR</name>
<sequence>MACSRPPPPPRESDRRAGRMQNQVTGWQTRRGGAPGPEEGSGREPAGRAGPRGGDSAAGPRSLPAPIKVERPGRAVRPRLRPPLCARGVDILQDSRDVPSPALPGTPPPGGGGGGGWRLRGLAKEGAHPQAGGRDAAGINFA</sequence>
<dbReference type="AlphaFoldDB" id="A0A2U4CFE8"/>
<dbReference type="Proteomes" id="UP000245320">
    <property type="component" value="Chromosome 4"/>
</dbReference>
<organism evidence="2 3">
    <name type="scientific">Tursiops truncatus</name>
    <name type="common">Atlantic bottle-nosed dolphin</name>
    <name type="synonym">Delphinus truncatus</name>
    <dbReference type="NCBI Taxonomy" id="9739"/>
    <lineage>
        <taxon>Eukaryota</taxon>
        <taxon>Metazoa</taxon>
        <taxon>Chordata</taxon>
        <taxon>Craniata</taxon>
        <taxon>Vertebrata</taxon>
        <taxon>Euteleostomi</taxon>
        <taxon>Mammalia</taxon>
        <taxon>Eutheria</taxon>
        <taxon>Laurasiatheria</taxon>
        <taxon>Artiodactyla</taxon>
        <taxon>Whippomorpha</taxon>
        <taxon>Cetacea</taxon>
        <taxon>Odontoceti</taxon>
        <taxon>Delphinidae</taxon>
        <taxon>Tursiops</taxon>
    </lineage>
</organism>
<gene>
    <name evidence="3" type="primary">LOC109552301</name>
</gene>
<protein>
    <submittedName>
        <fullName evidence="3">Translation initiation factor IF-2-like</fullName>
    </submittedName>
</protein>
<feature type="compositionally biased region" description="Low complexity" evidence="1">
    <location>
        <begin position="30"/>
        <end position="39"/>
    </location>
</feature>
<feature type="compositionally biased region" description="Low complexity" evidence="1">
    <location>
        <begin position="47"/>
        <end position="61"/>
    </location>
</feature>
<dbReference type="InParanoid" id="A0A2U4CFE8"/>
<reference evidence="3" key="1">
    <citation type="submission" date="2025-08" db="UniProtKB">
        <authorList>
            <consortium name="RefSeq"/>
        </authorList>
    </citation>
    <scope>IDENTIFICATION</scope>
    <source>
        <tissue evidence="3">Spleen</tissue>
    </source>
</reference>
<keyword evidence="2" id="KW-1185">Reference proteome</keyword>
<evidence type="ECO:0000313" key="3">
    <source>
        <dbReference type="RefSeq" id="XP_019804166.1"/>
    </source>
</evidence>